<protein>
    <submittedName>
        <fullName evidence="1">Uncharacterized protein</fullName>
    </submittedName>
</protein>
<dbReference type="Proteomes" id="UP000016660">
    <property type="component" value="Unassembled WGS sequence"/>
</dbReference>
<comment type="caution">
    <text evidence="1">The sequence shown here is derived from an EMBL/GenBank/DDBJ whole genome shotgun (WGS) entry which is preliminary data.</text>
</comment>
<evidence type="ECO:0000313" key="2">
    <source>
        <dbReference type="Proteomes" id="UP000016660"/>
    </source>
</evidence>
<reference evidence="1 2" key="1">
    <citation type="submission" date="2013-06" db="EMBL/GenBank/DDBJ databases">
        <authorList>
            <person name="Weinstock G."/>
            <person name="Sodergren E."/>
            <person name="Lobos E.A."/>
            <person name="Fulton L."/>
            <person name="Fulton R."/>
            <person name="Courtney L."/>
            <person name="Fronick C."/>
            <person name="O'Laughlin M."/>
            <person name="Godfrey J."/>
            <person name="Wilson R.M."/>
            <person name="Miner T."/>
            <person name="Farmer C."/>
            <person name="Delehaunty K."/>
            <person name="Cordes M."/>
            <person name="Minx P."/>
            <person name="Tomlinson C."/>
            <person name="Chen J."/>
            <person name="Wollam A."/>
            <person name="Pepin K.H."/>
            <person name="Bhonagiri V."/>
            <person name="Zhang X."/>
            <person name="Warren W."/>
            <person name="Mitreva M."/>
            <person name="Mardis E.R."/>
            <person name="Wilson R.K."/>
        </authorList>
    </citation>
    <scope>NUCLEOTIDE SEQUENCE [LARGE SCALE GENOMIC DNA]</scope>
    <source>
        <strain evidence="1 2">ATCC 29426</strain>
    </source>
</reference>
<organism evidence="1 2">
    <name type="scientific">Prevotella disiens JCM 6334 = ATCC 29426</name>
    <dbReference type="NCBI Taxonomy" id="1235811"/>
    <lineage>
        <taxon>Bacteria</taxon>
        <taxon>Pseudomonadati</taxon>
        <taxon>Bacteroidota</taxon>
        <taxon>Bacteroidia</taxon>
        <taxon>Bacteroidales</taxon>
        <taxon>Prevotellaceae</taxon>
        <taxon>Prevotella</taxon>
    </lineage>
</organism>
<keyword evidence="2" id="KW-1185">Reference proteome</keyword>
<dbReference type="EMBL" id="AWUY01000291">
    <property type="protein sequence ID" value="ERJ71054.1"/>
    <property type="molecule type" value="Genomic_DNA"/>
</dbReference>
<name>A0ABN0NNT8_9BACT</name>
<evidence type="ECO:0000313" key="1">
    <source>
        <dbReference type="EMBL" id="ERJ71054.1"/>
    </source>
</evidence>
<accession>A0ABN0NNT8</accession>
<gene>
    <name evidence="1" type="ORF">HMPREF0653_02577</name>
</gene>
<sequence length="58" mass="7067">MVLKITIVNRLRFAFFCLFIDTNRQFIWWIVYHAPSFTAYLCSIKKLKIGKLFFRPHL</sequence>
<proteinExistence type="predicted"/>